<evidence type="ECO:0000313" key="1">
    <source>
        <dbReference type="EMBL" id="MEV4925084.1"/>
    </source>
</evidence>
<keyword evidence="2" id="KW-1185">Reference proteome</keyword>
<dbReference type="Proteomes" id="UP001552479">
    <property type="component" value="Unassembled WGS sequence"/>
</dbReference>
<accession>A0ABV3IX77</accession>
<comment type="caution">
    <text evidence="1">The sequence shown here is derived from an EMBL/GenBank/DDBJ whole genome shotgun (WGS) entry which is preliminary data.</text>
</comment>
<name>A0ABV3IX77_9ACTN</name>
<gene>
    <name evidence="1" type="ORF">AB0L03_19980</name>
</gene>
<organism evidence="1 2">
    <name type="scientific">Streptomyces roseoverticillatus</name>
    <dbReference type="NCBI Taxonomy" id="66429"/>
    <lineage>
        <taxon>Bacteria</taxon>
        <taxon>Bacillati</taxon>
        <taxon>Actinomycetota</taxon>
        <taxon>Actinomycetes</taxon>
        <taxon>Kitasatosporales</taxon>
        <taxon>Streptomycetaceae</taxon>
        <taxon>Streptomyces</taxon>
    </lineage>
</organism>
<dbReference type="EMBL" id="JBFASG010000019">
    <property type="protein sequence ID" value="MEV4925084.1"/>
    <property type="molecule type" value="Genomic_DNA"/>
</dbReference>
<evidence type="ECO:0000313" key="2">
    <source>
        <dbReference type="Proteomes" id="UP001552479"/>
    </source>
</evidence>
<sequence>MARDGINKPELDKWARNLVKETNKSLERAQRRNPPRVSAQLNSTASAIPVGEVTESSGNLARLLLWLDEQARQNPSHYIDVTRFVEEQQLHDEDASVLAFELEQRDLVTIARTFGGTLDVHLTDAGRAAIHRLKKLRLDRAARLRYTMDAFHRWLFDTSDQKPINPAPFLDTPAAYFAGSEITGTELNEALAHLSQHKLVKHIDTEPATVAITPQGVSCALAGGSVQDHVNQPRPGTTYNNYMPNAKGVIIGEQQHFTQNNTDGVDSTLFAQLAGYIGQVSTTLGMSETDRVELERVAQDLHAEATSENPEPGRLRQFATHLKDKLLEAGTTIAATMGVQMADQALAALMQ</sequence>
<reference evidence="1 2" key="1">
    <citation type="submission" date="2024-06" db="EMBL/GenBank/DDBJ databases">
        <title>The Natural Products Discovery Center: Release of the First 8490 Sequenced Strains for Exploring Actinobacteria Biosynthetic Diversity.</title>
        <authorList>
            <person name="Kalkreuter E."/>
            <person name="Kautsar S.A."/>
            <person name="Yang D."/>
            <person name="Bader C.D."/>
            <person name="Teijaro C.N."/>
            <person name="Fluegel L."/>
            <person name="Davis C.M."/>
            <person name="Simpson J.R."/>
            <person name="Lauterbach L."/>
            <person name="Steele A.D."/>
            <person name="Gui C."/>
            <person name="Meng S."/>
            <person name="Li G."/>
            <person name="Viehrig K."/>
            <person name="Ye F."/>
            <person name="Su P."/>
            <person name="Kiefer A.F."/>
            <person name="Nichols A."/>
            <person name="Cepeda A.J."/>
            <person name="Yan W."/>
            <person name="Fan B."/>
            <person name="Jiang Y."/>
            <person name="Adhikari A."/>
            <person name="Zheng C.-J."/>
            <person name="Schuster L."/>
            <person name="Cowan T.M."/>
            <person name="Smanski M.J."/>
            <person name="Chevrette M.G."/>
            <person name="De Carvalho L.P.S."/>
            <person name="Shen B."/>
        </authorList>
    </citation>
    <scope>NUCLEOTIDE SEQUENCE [LARGE SCALE GENOMIC DNA]</scope>
    <source>
        <strain evidence="1 2">NPDC053791</strain>
    </source>
</reference>
<dbReference type="RefSeq" id="WP_366088912.1">
    <property type="nucleotide sequence ID" value="NZ_JBFASG010000019.1"/>
</dbReference>
<proteinExistence type="predicted"/>
<protein>
    <submittedName>
        <fullName evidence="1">Uncharacterized protein</fullName>
    </submittedName>
</protein>